<gene>
    <name evidence="7" type="ORF">EDC63_12412</name>
</gene>
<dbReference type="InterPro" id="IPR010998">
    <property type="entry name" value="Integrase_recombinase_N"/>
</dbReference>
<evidence type="ECO:0000256" key="3">
    <source>
        <dbReference type="ARBA" id="ARBA00023125"/>
    </source>
</evidence>
<dbReference type="PANTHER" id="PTHR30629">
    <property type="entry name" value="PROPHAGE INTEGRASE"/>
    <property type="match status" value="1"/>
</dbReference>
<dbReference type="GO" id="GO:0003677">
    <property type="term" value="F:DNA binding"/>
    <property type="evidence" value="ECO:0007669"/>
    <property type="project" value="UniProtKB-UniRule"/>
</dbReference>
<reference evidence="7 8" key="1">
    <citation type="submission" date="2019-03" db="EMBL/GenBank/DDBJ databases">
        <title>Genomic Encyclopedia of Type Strains, Phase IV (KMG-IV): sequencing the most valuable type-strain genomes for metagenomic binning, comparative biology and taxonomic classification.</title>
        <authorList>
            <person name="Goeker M."/>
        </authorList>
    </citation>
    <scope>NUCLEOTIDE SEQUENCE [LARGE SCALE GENOMIC DNA]</scope>
    <source>
        <strain evidence="7 8">DSM 100309</strain>
    </source>
</reference>
<keyword evidence="2" id="KW-0229">DNA integration</keyword>
<dbReference type="Gene3D" id="1.10.443.10">
    <property type="entry name" value="Intergrase catalytic core"/>
    <property type="match status" value="1"/>
</dbReference>
<evidence type="ECO:0000313" key="8">
    <source>
        <dbReference type="Proteomes" id="UP000295367"/>
    </source>
</evidence>
<dbReference type="GO" id="GO:0015074">
    <property type="term" value="P:DNA integration"/>
    <property type="evidence" value="ECO:0007669"/>
    <property type="project" value="UniProtKB-KW"/>
</dbReference>
<sequence>MYIIQRKQIFWFSRKLKDFTGRFIQLVSGPQLVGKNGYIRFSLGTGNRREAEQLARRFAVEVDDVLNRHESLKQSSGQTISSDDINLAAATMQTYLLAADETVYKSALEAVLSGAEVERTPDREASFIHELPPPGVMGDAELLLQLRSLIPFFMLQATGKLPSGPVDARYIPFVTAFRQITETLDKRAEGKFIPTPPAPKPITSGNGSSCTWDYLLEYYHNHHKDLSPSSVSLYNRNIRDLAFYAKCPPAEITRSQIIGWRDELVNTVAKKTALTRLSAARTVYHYALNNELLGERRNPFVDVSVAGAKTAKSSRREFSLEALQKIFRNPPSIDDIPASAGKHAALWIPLLALYTGARREELTGLLIEEVGEVEGILYLHFKDNTLRKLKKDTCERMTPMHIEIIRLGFSEYVATVRDSGADRLFPGVVNSDGLTDWFVPFVKDRIGEYDFKQDVHSFRHTLKTAARNIPLPTEIHDAITGHKTPGVGSSYGSIAGVKTLKREIDKVVYADVVLTPPAMPTVDDIKALMADAERRRIAGRNRKRINDSKKQAEK</sequence>
<dbReference type="Gene3D" id="1.10.150.130">
    <property type="match status" value="1"/>
</dbReference>
<dbReference type="OrthoDB" id="9784724at2"/>
<keyword evidence="3 5" id="KW-0238">DNA-binding</keyword>
<dbReference type="InterPro" id="IPR013762">
    <property type="entry name" value="Integrase-like_cat_sf"/>
</dbReference>
<dbReference type="Proteomes" id="UP000295367">
    <property type="component" value="Unassembled WGS sequence"/>
</dbReference>
<dbReference type="InterPro" id="IPR044068">
    <property type="entry name" value="CB"/>
</dbReference>
<evidence type="ECO:0000256" key="1">
    <source>
        <dbReference type="ARBA" id="ARBA00008857"/>
    </source>
</evidence>
<protein>
    <recommendedName>
        <fullName evidence="6">Core-binding (CB) domain-containing protein</fullName>
    </recommendedName>
</protein>
<dbReference type="RefSeq" id="WP_124946662.1">
    <property type="nucleotide sequence ID" value="NZ_BHVT01000038.1"/>
</dbReference>
<dbReference type="InterPro" id="IPR050808">
    <property type="entry name" value="Phage_Integrase"/>
</dbReference>
<dbReference type="PROSITE" id="PS51900">
    <property type="entry name" value="CB"/>
    <property type="match status" value="1"/>
</dbReference>
<proteinExistence type="inferred from homology"/>
<name>A0A4R3XV54_9PROT</name>
<accession>A0A4R3XV54</accession>
<evidence type="ECO:0000259" key="6">
    <source>
        <dbReference type="PROSITE" id="PS51900"/>
    </source>
</evidence>
<organism evidence="7 8">
    <name type="scientific">Sulfurirhabdus autotrophica</name>
    <dbReference type="NCBI Taxonomy" id="1706046"/>
    <lineage>
        <taxon>Bacteria</taxon>
        <taxon>Pseudomonadati</taxon>
        <taxon>Pseudomonadota</taxon>
        <taxon>Betaproteobacteria</taxon>
        <taxon>Nitrosomonadales</taxon>
        <taxon>Sulfuricellaceae</taxon>
        <taxon>Sulfurirhabdus</taxon>
    </lineage>
</organism>
<evidence type="ECO:0000313" key="7">
    <source>
        <dbReference type="EMBL" id="TCV81264.1"/>
    </source>
</evidence>
<dbReference type="PANTHER" id="PTHR30629:SF2">
    <property type="entry name" value="PROPHAGE INTEGRASE INTS-RELATED"/>
    <property type="match status" value="1"/>
</dbReference>
<dbReference type="SUPFAM" id="SSF56349">
    <property type="entry name" value="DNA breaking-rejoining enzymes"/>
    <property type="match status" value="1"/>
</dbReference>
<keyword evidence="8" id="KW-1185">Reference proteome</keyword>
<evidence type="ECO:0000256" key="2">
    <source>
        <dbReference type="ARBA" id="ARBA00022908"/>
    </source>
</evidence>
<dbReference type="EMBL" id="SMCO01000024">
    <property type="protein sequence ID" value="TCV81264.1"/>
    <property type="molecule type" value="Genomic_DNA"/>
</dbReference>
<keyword evidence="4" id="KW-0233">DNA recombination</keyword>
<dbReference type="InterPro" id="IPR011010">
    <property type="entry name" value="DNA_brk_join_enz"/>
</dbReference>
<feature type="domain" description="Core-binding (CB)" evidence="6">
    <location>
        <begin position="210"/>
        <end position="288"/>
    </location>
</feature>
<comment type="similarity">
    <text evidence="1">Belongs to the 'phage' integrase family.</text>
</comment>
<dbReference type="GO" id="GO:0006310">
    <property type="term" value="P:DNA recombination"/>
    <property type="evidence" value="ECO:0007669"/>
    <property type="project" value="UniProtKB-KW"/>
</dbReference>
<evidence type="ECO:0000256" key="5">
    <source>
        <dbReference type="PROSITE-ProRule" id="PRU01248"/>
    </source>
</evidence>
<comment type="caution">
    <text evidence="7">The sequence shown here is derived from an EMBL/GenBank/DDBJ whole genome shotgun (WGS) entry which is preliminary data.</text>
</comment>
<evidence type="ECO:0000256" key="4">
    <source>
        <dbReference type="ARBA" id="ARBA00023172"/>
    </source>
</evidence>
<dbReference type="AlphaFoldDB" id="A0A4R3XV54"/>